<dbReference type="SUPFAM" id="SSF69055">
    <property type="entry name" value="1-deoxy-D-xylulose-5-phosphate reductoisomerase, C-terminal domain"/>
    <property type="match status" value="1"/>
</dbReference>
<feature type="binding site" evidence="9">
    <location>
        <position position="104"/>
    </location>
    <ligand>
        <name>1-deoxy-D-xylulose 5-phosphate</name>
        <dbReference type="ChEBI" id="CHEBI:57792"/>
    </ligand>
</feature>
<dbReference type="GO" id="GO:0030604">
    <property type="term" value="F:1-deoxy-D-xylulose-5-phosphate reductoisomerase activity"/>
    <property type="evidence" value="ECO:0007669"/>
    <property type="project" value="UniProtKB-UniRule"/>
</dbReference>
<proteinExistence type="inferred from homology"/>
<feature type="binding site" evidence="9">
    <location>
        <position position="11"/>
    </location>
    <ligand>
        <name>NADPH</name>
        <dbReference type="ChEBI" id="CHEBI:57783"/>
    </ligand>
</feature>
<evidence type="ECO:0000256" key="1">
    <source>
        <dbReference type="ARBA" id="ARBA00005094"/>
    </source>
</evidence>
<comment type="caution">
    <text evidence="13">The sequence shown here is derived from an EMBL/GenBank/DDBJ whole genome shotgun (WGS) entry which is preliminary data.</text>
</comment>
<dbReference type="InterPro" id="IPR003821">
    <property type="entry name" value="DXP_reductoisomerase"/>
</dbReference>
<keyword evidence="5 9" id="KW-0560">Oxidoreductase</keyword>
<dbReference type="SUPFAM" id="SSF51735">
    <property type="entry name" value="NAD(P)-binding Rossmann-fold domains"/>
    <property type="match status" value="1"/>
</dbReference>
<dbReference type="Pfam" id="PF13288">
    <property type="entry name" value="DXPR_C"/>
    <property type="match status" value="1"/>
</dbReference>
<comment type="cofactor">
    <cofactor evidence="9">
        <name>Mg(2+)</name>
        <dbReference type="ChEBI" id="CHEBI:18420"/>
    </cofactor>
    <cofactor evidence="9">
        <name>Mn(2+)</name>
        <dbReference type="ChEBI" id="CHEBI:29035"/>
    </cofactor>
</comment>
<feature type="binding site" evidence="9">
    <location>
        <position position="129"/>
    </location>
    <ligand>
        <name>Mn(2+)</name>
        <dbReference type="ChEBI" id="CHEBI:29035"/>
    </ligand>
</feature>
<feature type="binding site" evidence="9">
    <location>
        <position position="12"/>
    </location>
    <ligand>
        <name>NADPH</name>
        <dbReference type="ChEBI" id="CHEBI:57783"/>
    </ligand>
</feature>
<evidence type="ECO:0000259" key="11">
    <source>
        <dbReference type="Pfam" id="PF08436"/>
    </source>
</evidence>
<keyword evidence="4 9" id="KW-0521">NADP</keyword>
<keyword evidence="6 9" id="KW-0464">Manganese</keyword>
<dbReference type="InterPro" id="IPR013512">
    <property type="entry name" value="DXP_reductoisomerase_N"/>
</dbReference>
<protein>
    <recommendedName>
        <fullName evidence="9">1-deoxy-D-xylulose 5-phosphate reductoisomerase</fullName>
        <shortName evidence="9">DXP reductoisomerase</shortName>
        <ecNumber evidence="9">1.1.1.267</ecNumber>
    </recommendedName>
    <alternativeName>
        <fullName evidence="9">1-deoxyxylulose-5-phosphate reductoisomerase</fullName>
    </alternativeName>
    <alternativeName>
        <fullName evidence="9">2-C-methyl-D-erythritol 4-phosphate synthase</fullName>
    </alternativeName>
</protein>
<dbReference type="Proteomes" id="UP000886891">
    <property type="component" value="Unassembled WGS sequence"/>
</dbReference>
<dbReference type="Gene3D" id="3.40.50.720">
    <property type="entry name" value="NAD(P)-binding Rossmann-like Domain"/>
    <property type="match status" value="2"/>
</dbReference>
<feature type="binding site" evidence="9">
    <location>
        <position position="105"/>
    </location>
    <ligand>
        <name>NADPH</name>
        <dbReference type="ChEBI" id="CHEBI:57783"/>
    </ligand>
</feature>
<evidence type="ECO:0000256" key="8">
    <source>
        <dbReference type="ARBA" id="ARBA00048543"/>
    </source>
</evidence>
<evidence type="ECO:0000256" key="5">
    <source>
        <dbReference type="ARBA" id="ARBA00023002"/>
    </source>
</evidence>
<feature type="domain" description="1-deoxy-D-xylulose 5-phosphate reductoisomerase N-terminal" evidence="10">
    <location>
        <begin position="69"/>
        <end position="111"/>
    </location>
</feature>
<dbReference type="Pfam" id="PF08436">
    <property type="entry name" value="DXP_redisom_C"/>
    <property type="match status" value="1"/>
</dbReference>
<dbReference type="GO" id="GO:0030145">
    <property type="term" value="F:manganese ion binding"/>
    <property type="evidence" value="ECO:0007669"/>
    <property type="project" value="TreeGrafter"/>
</dbReference>
<feature type="binding site" evidence="9">
    <location>
        <position position="152"/>
    </location>
    <ligand>
        <name>1-deoxy-D-xylulose 5-phosphate</name>
        <dbReference type="ChEBI" id="CHEBI:57792"/>
    </ligand>
</feature>
<evidence type="ECO:0000259" key="10">
    <source>
        <dbReference type="Pfam" id="PF02670"/>
    </source>
</evidence>
<name>A0A9D1NBJ6_9FIRM</name>
<feature type="binding site" evidence="9">
    <location>
        <position position="175"/>
    </location>
    <ligand>
        <name>1-deoxy-D-xylulose 5-phosphate</name>
        <dbReference type="ChEBI" id="CHEBI:57792"/>
    </ligand>
</feature>
<comment type="caution">
    <text evidence="9">Lacks conserved residue(s) required for the propagation of feature annotation.</text>
</comment>
<sequence length="366" mass="39380">MIRVGVLGASGSIGTQTLDVVRRYPDRFVVSLLAVGSRRDRLNALGEEFGCQRLISAVENPQALHNPDLYDECDVVVNGIGGIGGIQPSRAVLESGAQLATANKECLVACGDYLMTLARSKHKTIIPIDSEHSTIARCLEGGTVKRLLLTASGGAFRSKTKEEIAVAKAEAALLHPNWKMGEKITIDCATMANKGMELIEAKHLFGIPAEAIDVVVHPESIVHSLVEFTDGTMKAALSYPDMAIPIQYALTAPQTLETDVKPLDLAAIGSLRFEKPDELRFPCLTIAKEVNKAGGNTGAVFAIADEIAVALYRSGTIGFYGINAVIQEALDRFADRRITVEPAGIAGMEEEVREYTLSTTVRRFTI</sequence>
<keyword evidence="7 9" id="KW-0414">Isoprene biosynthesis</keyword>
<feature type="binding site" evidence="9">
    <location>
        <position position="197"/>
    </location>
    <ligand>
        <name>Mn(2+)</name>
        <dbReference type="ChEBI" id="CHEBI:29035"/>
    </ligand>
</feature>
<feature type="binding site" evidence="9">
    <location>
        <position position="36"/>
    </location>
    <ligand>
        <name>NADPH</name>
        <dbReference type="ChEBI" id="CHEBI:57783"/>
    </ligand>
</feature>
<dbReference type="HAMAP" id="MF_00183">
    <property type="entry name" value="DXP_reductoisom"/>
    <property type="match status" value="1"/>
</dbReference>
<dbReference type="InterPro" id="IPR036169">
    <property type="entry name" value="DXPR_C_sf"/>
</dbReference>
<evidence type="ECO:0000313" key="14">
    <source>
        <dbReference type="Proteomes" id="UP000886891"/>
    </source>
</evidence>
<feature type="domain" description="1-deoxy-D-xylulose 5-phosphate reductoisomerase C-terminal" evidence="11">
    <location>
        <begin position="125"/>
        <end position="205"/>
    </location>
</feature>
<dbReference type="PIRSF" id="PIRSF006205">
    <property type="entry name" value="Dxp_reductismrs"/>
    <property type="match status" value="1"/>
</dbReference>
<evidence type="ECO:0000256" key="3">
    <source>
        <dbReference type="ARBA" id="ARBA00022723"/>
    </source>
</evidence>
<feature type="binding site" evidence="9">
    <location>
        <position position="130"/>
    </location>
    <ligand>
        <name>1-deoxy-D-xylulose 5-phosphate</name>
        <dbReference type="ChEBI" id="CHEBI:57792"/>
    </ligand>
</feature>
<dbReference type="Gene3D" id="1.10.1740.10">
    <property type="match status" value="1"/>
</dbReference>
<feature type="binding site" evidence="9">
    <location>
        <position position="193"/>
    </location>
    <ligand>
        <name>1-deoxy-D-xylulose 5-phosphate</name>
        <dbReference type="ChEBI" id="CHEBI:57792"/>
    </ligand>
</feature>
<dbReference type="GO" id="GO:0051484">
    <property type="term" value="P:isopentenyl diphosphate biosynthetic process, methylerythritol 4-phosphate pathway involved in terpenoid biosynthetic process"/>
    <property type="evidence" value="ECO:0007669"/>
    <property type="project" value="TreeGrafter"/>
</dbReference>
<dbReference type="PANTHER" id="PTHR30525:SF0">
    <property type="entry name" value="1-DEOXY-D-XYLULOSE 5-PHOSPHATE REDUCTOISOMERASE, CHLOROPLASTIC"/>
    <property type="match status" value="1"/>
</dbReference>
<comment type="pathway">
    <text evidence="1 9">Isoprenoid biosynthesis; isopentenyl diphosphate biosynthesis via DXP pathway; isopentenyl diphosphate from 1-deoxy-D-xylulose 5-phosphate: step 1/6.</text>
</comment>
<feature type="binding site" evidence="9">
    <location>
        <position position="131"/>
    </location>
    <ligand>
        <name>Mn(2+)</name>
        <dbReference type="ChEBI" id="CHEBI:29035"/>
    </ligand>
</feature>
<dbReference type="SUPFAM" id="SSF55347">
    <property type="entry name" value="Glyceraldehyde-3-phosphate dehydrogenase-like, C-terminal domain"/>
    <property type="match status" value="1"/>
</dbReference>
<dbReference type="InterPro" id="IPR026877">
    <property type="entry name" value="DXPR_C"/>
</dbReference>
<dbReference type="InterPro" id="IPR013644">
    <property type="entry name" value="DXP_reductoisomerase_C"/>
</dbReference>
<organism evidence="13 14">
    <name type="scientific">Candidatus Stercoripulliclostridium merdipullorum</name>
    <dbReference type="NCBI Taxonomy" id="2840952"/>
    <lineage>
        <taxon>Bacteria</taxon>
        <taxon>Bacillati</taxon>
        <taxon>Bacillota</taxon>
        <taxon>Clostridia</taxon>
        <taxon>Eubacteriales</taxon>
        <taxon>Candidatus Stercoripulliclostridium</taxon>
    </lineage>
</organism>
<feature type="binding site" evidence="9">
    <location>
        <position position="181"/>
    </location>
    <ligand>
        <name>NADPH</name>
        <dbReference type="ChEBI" id="CHEBI:57783"/>
    </ligand>
</feature>
<keyword evidence="3 9" id="KW-0479">Metal-binding</keyword>
<dbReference type="GO" id="GO:0070402">
    <property type="term" value="F:NADPH binding"/>
    <property type="evidence" value="ECO:0007669"/>
    <property type="project" value="InterPro"/>
</dbReference>
<feature type="binding site" evidence="9">
    <location>
        <position position="13"/>
    </location>
    <ligand>
        <name>NADPH</name>
        <dbReference type="ChEBI" id="CHEBI:57783"/>
    </ligand>
</feature>
<accession>A0A9D1NBJ6</accession>
<evidence type="ECO:0000256" key="2">
    <source>
        <dbReference type="ARBA" id="ARBA00006825"/>
    </source>
</evidence>
<feature type="domain" description="DXP reductoisomerase C-terminal" evidence="12">
    <location>
        <begin position="237"/>
        <end position="336"/>
    </location>
</feature>
<evidence type="ECO:0000256" key="7">
    <source>
        <dbReference type="ARBA" id="ARBA00023229"/>
    </source>
</evidence>
<evidence type="ECO:0000313" key="13">
    <source>
        <dbReference type="EMBL" id="HIV00088.1"/>
    </source>
</evidence>
<dbReference type="AlphaFoldDB" id="A0A9D1NBJ6"/>
<comment type="catalytic activity">
    <reaction evidence="8">
        <text>2-C-methyl-D-erythritol 4-phosphate + NADP(+) = 1-deoxy-D-xylulose 5-phosphate + NADPH + H(+)</text>
        <dbReference type="Rhea" id="RHEA:13717"/>
        <dbReference type="ChEBI" id="CHEBI:15378"/>
        <dbReference type="ChEBI" id="CHEBI:57783"/>
        <dbReference type="ChEBI" id="CHEBI:57792"/>
        <dbReference type="ChEBI" id="CHEBI:58262"/>
        <dbReference type="ChEBI" id="CHEBI:58349"/>
        <dbReference type="EC" id="1.1.1.267"/>
    </reaction>
    <physiologicalReaction direction="right-to-left" evidence="8">
        <dbReference type="Rhea" id="RHEA:13719"/>
    </physiologicalReaction>
</comment>
<evidence type="ECO:0000256" key="9">
    <source>
        <dbReference type="HAMAP-Rule" id="MF_00183"/>
    </source>
</evidence>
<dbReference type="PANTHER" id="PTHR30525">
    <property type="entry name" value="1-DEOXY-D-XYLULOSE 5-PHOSPHATE REDUCTOISOMERASE"/>
    <property type="match status" value="1"/>
</dbReference>
<dbReference type="EMBL" id="DVOH01000022">
    <property type="protein sequence ID" value="HIV00088.1"/>
    <property type="molecule type" value="Genomic_DNA"/>
</dbReference>
<feature type="binding site" evidence="9">
    <location>
        <position position="197"/>
    </location>
    <ligand>
        <name>1-deoxy-D-xylulose 5-phosphate</name>
        <dbReference type="ChEBI" id="CHEBI:57792"/>
    </ligand>
</feature>
<feature type="domain" description="1-deoxy-D-xylulose 5-phosphate reductoisomerase N-terminal" evidence="10">
    <location>
        <begin position="5"/>
        <end position="55"/>
    </location>
</feature>
<dbReference type="EC" id="1.1.1.267" evidence="9"/>
<feature type="binding site" evidence="9">
    <location>
        <position position="194"/>
    </location>
    <ligand>
        <name>1-deoxy-D-xylulose 5-phosphate</name>
        <dbReference type="ChEBI" id="CHEBI:57792"/>
    </ligand>
</feature>
<keyword evidence="9" id="KW-0460">Magnesium</keyword>
<gene>
    <name evidence="9" type="primary">dxr</name>
    <name evidence="13" type="ORF">IAB14_03105</name>
</gene>
<comment type="similarity">
    <text evidence="2 9">Belongs to the DXR family.</text>
</comment>
<reference evidence="13" key="1">
    <citation type="submission" date="2020-10" db="EMBL/GenBank/DDBJ databases">
        <authorList>
            <person name="Gilroy R."/>
        </authorList>
    </citation>
    <scope>NUCLEOTIDE SEQUENCE</scope>
    <source>
        <strain evidence="13">23406</strain>
    </source>
</reference>
<feature type="binding site" evidence="9">
    <location>
        <position position="131"/>
    </location>
    <ligand>
        <name>1-deoxy-D-xylulose 5-phosphate</name>
        <dbReference type="ChEBI" id="CHEBI:57792"/>
    </ligand>
</feature>
<dbReference type="InterPro" id="IPR036291">
    <property type="entry name" value="NAD(P)-bd_dom_sf"/>
</dbReference>
<evidence type="ECO:0000256" key="4">
    <source>
        <dbReference type="ARBA" id="ARBA00022857"/>
    </source>
</evidence>
<evidence type="ECO:0000256" key="6">
    <source>
        <dbReference type="ARBA" id="ARBA00023211"/>
    </source>
</evidence>
<comment type="function">
    <text evidence="9">Catalyzes the NADPH-dependent rearrangement and reduction of 1-deoxy-D-xylulose-5-phosphate (DXP) to 2-C-methyl-D-erythritol 4-phosphate (MEP).</text>
</comment>
<reference evidence="13" key="2">
    <citation type="journal article" date="2021" name="PeerJ">
        <title>Extensive microbial diversity within the chicken gut microbiome revealed by metagenomics and culture.</title>
        <authorList>
            <person name="Gilroy R."/>
            <person name="Ravi A."/>
            <person name="Getino M."/>
            <person name="Pursley I."/>
            <person name="Horton D.L."/>
            <person name="Alikhan N.F."/>
            <person name="Baker D."/>
            <person name="Gharbi K."/>
            <person name="Hall N."/>
            <person name="Watson M."/>
            <person name="Adriaenssens E.M."/>
            <person name="Foster-Nyarko E."/>
            <person name="Jarju S."/>
            <person name="Secka A."/>
            <person name="Antonio M."/>
            <person name="Oren A."/>
            <person name="Chaudhuri R.R."/>
            <person name="La Ragione R."/>
            <person name="Hildebrand F."/>
            <person name="Pallen M.J."/>
        </authorList>
    </citation>
    <scope>NUCLEOTIDE SEQUENCE</scope>
    <source>
        <strain evidence="13">23406</strain>
    </source>
</reference>
<feature type="binding site" evidence="9">
    <location>
        <position position="103"/>
    </location>
    <ligand>
        <name>NADPH</name>
        <dbReference type="ChEBI" id="CHEBI:57783"/>
    </ligand>
</feature>
<dbReference type="Pfam" id="PF02670">
    <property type="entry name" value="DXP_reductoisom"/>
    <property type="match status" value="2"/>
</dbReference>
<evidence type="ECO:0000259" key="12">
    <source>
        <dbReference type="Pfam" id="PF13288"/>
    </source>
</evidence>